<comment type="caution">
    <text evidence="1">The sequence shown here is derived from an EMBL/GenBank/DDBJ whole genome shotgun (WGS) entry which is preliminary data.</text>
</comment>
<evidence type="ECO:0000313" key="2">
    <source>
        <dbReference type="Proteomes" id="UP000193411"/>
    </source>
</evidence>
<evidence type="ECO:0000313" key="1">
    <source>
        <dbReference type="EMBL" id="ORZ31864.1"/>
    </source>
</evidence>
<keyword evidence="2" id="KW-1185">Reference proteome</keyword>
<dbReference type="EMBL" id="MCFL01000054">
    <property type="protein sequence ID" value="ORZ31864.1"/>
    <property type="molecule type" value="Genomic_DNA"/>
</dbReference>
<dbReference type="AlphaFoldDB" id="A0A1Y2HD07"/>
<dbReference type="Proteomes" id="UP000193411">
    <property type="component" value="Unassembled WGS sequence"/>
</dbReference>
<organism evidence="1 2">
    <name type="scientific">Catenaria anguillulae PL171</name>
    <dbReference type="NCBI Taxonomy" id="765915"/>
    <lineage>
        <taxon>Eukaryota</taxon>
        <taxon>Fungi</taxon>
        <taxon>Fungi incertae sedis</taxon>
        <taxon>Blastocladiomycota</taxon>
        <taxon>Blastocladiomycetes</taxon>
        <taxon>Blastocladiales</taxon>
        <taxon>Catenariaceae</taxon>
        <taxon>Catenaria</taxon>
    </lineage>
</organism>
<reference evidence="1 2" key="1">
    <citation type="submission" date="2016-07" db="EMBL/GenBank/DDBJ databases">
        <title>Pervasive Adenine N6-methylation of Active Genes in Fungi.</title>
        <authorList>
            <consortium name="DOE Joint Genome Institute"/>
            <person name="Mondo S.J."/>
            <person name="Dannebaum R.O."/>
            <person name="Kuo R.C."/>
            <person name="Labutti K."/>
            <person name="Haridas S."/>
            <person name="Kuo A."/>
            <person name="Salamov A."/>
            <person name="Ahrendt S.R."/>
            <person name="Lipzen A."/>
            <person name="Sullivan W."/>
            <person name="Andreopoulos W.B."/>
            <person name="Clum A."/>
            <person name="Lindquist E."/>
            <person name="Daum C."/>
            <person name="Ramamoorthy G.K."/>
            <person name="Gryganskyi A."/>
            <person name="Culley D."/>
            <person name="Magnuson J.K."/>
            <person name="James T.Y."/>
            <person name="O'Malley M.A."/>
            <person name="Stajich J.E."/>
            <person name="Spatafora J.W."/>
            <person name="Visel A."/>
            <person name="Grigoriev I.V."/>
        </authorList>
    </citation>
    <scope>NUCLEOTIDE SEQUENCE [LARGE SCALE GENOMIC DNA]</scope>
    <source>
        <strain evidence="1 2">PL171</strain>
    </source>
</reference>
<proteinExistence type="predicted"/>
<protein>
    <submittedName>
        <fullName evidence="1">Uncharacterized protein</fullName>
    </submittedName>
</protein>
<name>A0A1Y2HD07_9FUNG</name>
<accession>A0A1Y2HD07</accession>
<sequence length="207" mass="22468">MAYSFQAHALAQSQEVKFSTRLAVYTRQITYYLREATVLPTSSPPMVSADLAKARVLELNRSIDELTNTLVYGNASLEVGGIAKSPFAEVDELLMRNACVAASSPPGCLVFGNGMLASGLVSAMREYNALVTQALAMLNTGGITPSIIFATEPFAALWQLDMTYFPAALSQLSFVYTKKATDGLSEFLRVRFPQSHLTLVNDDSLHS</sequence>
<gene>
    <name evidence="1" type="ORF">BCR44DRAFT_1259147</name>
</gene>